<evidence type="ECO:0000256" key="6">
    <source>
        <dbReference type="ARBA" id="ARBA00022882"/>
    </source>
</evidence>
<dbReference type="Pfam" id="PF00520">
    <property type="entry name" value="Ion_trans"/>
    <property type="match status" value="1"/>
</dbReference>
<protein>
    <submittedName>
        <fullName evidence="14">Voltage-gated potassium channel</fullName>
    </submittedName>
</protein>
<keyword evidence="7" id="KW-0630">Potassium</keyword>
<dbReference type="InterPro" id="IPR005821">
    <property type="entry name" value="Ion_trans_dom"/>
</dbReference>
<keyword evidence="11 14" id="KW-0407">Ion channel</keyword>
<proteinExistence type="predicted"/>
<evidence type="ECO:0000256" key="1">
    <source>
        <dbReference type="ARBA" id="ARBA00004141"/>
    </source>
</evidence>
<dbReference type="Gene3D" id="1.10.287.70">
    <property type="match status" value="1"/>
</dbReference>
<reference evidence="15" key="1">
    <citation type="submission" date="2016-11" db="EMBL/GenBank/DDBJ databases">
        <authorList>
            <person name="Varghese N."/>
            <person name="Submissions S."/>
        </authorList>
    </citation>
    <scope>NUCLEOTIDE SEQUENCE [LARGE SCALE GENOMIC DNA]</scope>
    <source>
        <strain evidence="15">DSM 15449</strain>
    </source>
</reference>
<dbReference type="SUPFAM" id="SSF81324">
    <property type="entry name" value="Voltage-gated potassium channels"/>
    <property type="match status" value="1"/>
</dbReference>
<dbReference type="OrthoDB" id="9810759at2"/>
<dbReference type="GO" id="GO:0001508">
    <property type="term" value="P:action potential"/>
    <property type="evidence" value="ECO:0007669"/>
    <property type="project" value="TreeGrafter"/>
</dbReference>
<evidence type="ECO:0000256" key="3">
    <source>
        <dbReference type="ARBA" id="ARBA00022538"/>
    </source>
</evidence>
<dbReference type="InterPro" id="IPR028325">
    <property type="entry name" value="VG_K_chnl"/>
</dbReference>
<keyword evidence="3" id="KW-0633">Potassium transport</keyword>
<keyword evidence="5" id="KW-0631">Potassium channel</keyword>
<evidence type="ECO:0000256" key="2">
    <source>
        <dbReference type="ARBA" id="ARBA00022448"/>
    </source>
</evidence>
<evidence type="ECO:0000256" key="12">
    <source>
        <dbReference type="SAM" id="Phobius"/>
    </source>
</evidence>
<feature type="transmembrane region" description="Helical" evidence="12">
    <location>
        <begin position="59"/>
        <end position="77"/>
    </location>
</feature>
<dbReference type="PANTHER" id="PTHR11537">
    <property type="entry name" value="VOLTAGE-GATED POTASSIUM CHANNEL"/>
    <property type="match status" value="1"/>
</dbReference>
<dbReference type="Gene3D" id="1.20.120.350">
    <property type="entry name" value="Voltage-gated potassium channels. Chain C"/>
    <property type="match status" value="1"/>
</dbReference>
<feature type="transmembrane region" description="Helical" evidence="12">
    <location>
        <begin position="28"/>
        <end position="47"/>
    </location>
</feature>
<keyword evidence="6" id="KW-0851">Voltage-gated channel</keyword>
<evidence type="ECO:0000256" key="5">
    <source>
        <dbReference type="ARBA" id="ARBA00022826"/>
    </source>
</evidence>
<feature type="transmembrane region" description="Helical" evidence="12">
    <location>
        <begin position="154"/>
        <end position="175"/>
    </location>
</feature>
<evidence type="ECO:0000313" key="15">
    <source>
        <dbReference type="Proteomes" id="UP000183954"/>
    </source>
</evidence>
<dbReference type="PANTHER" id="PTHR11537:SF254">
    <property type="entry name" value="POTASSIUM VOLTAGE-GATED CHANNEL PROTEIN SHAB"/>
    <property type="match status" value="1"/>
</dbReference>
<keyword evidence="9" id="KW-0406">Ion transport</keyword>
<dbReference type="InterPro" id="IPR027359">
    <property type="entry name" value="Volt_channel_dom_sf"/>
</dbReference>
<feature type="transmembrane region" description="Helical" evidence="12">
    <location>
        <begin position="213"/>
        <end position="234"/>
    </location>
</feature>
<keyword evidence="15" id="KW-1185">Reference proteome</keyword>
<accession>A0A1M6ES97</accession>
<feature type="domain" description="Ion transport" evidence="13">
    <location>
        <begin position="27"/>
        <end position="243"/>
    </location>
</feature>
<keyword evidence="10 12" id="KW-0472">Membrane</keyword>
<evidence type="ECO:0000256" key="4">
    <source>
        <dbReference type="ARBA" id="ARBA00022692"/>
    </source>
</evidence>
<dbReference type="GO" id="GO:0008076">
    <property type="term" value="C:voltage-gated potassium channel complex"/>
    <property type="evidence" value="ECO:0007669"/>
    <property type="project" value="InterPro"/>
</dbReference>
<evidence type="ECO:0000256" key="11">
    <source>
        <dbReference type="ARBA" id="ARBA00023303"/>
    </source>
</evidence>
<dbReference type="Proteomes" id="UP000183954">
    <property type="component" value="Unassembled WGS sequence"/>
</dbReference>
<evidence type="ECO:0000256" key="9">
    <source>
        <dbReference type="ARBA" id="ARBA00023065"/>
    </source>
</evidence>
<evidence type="ECO:0000256" key="8">
    <source>
        <dbReference type="ARBA" id="ARBA00022989"/>
    </source>
</evidence>
<gene>
    <name evidence="14" type="ORF">SAMN02746098_04796</name>
</gene>
<dbReference type="STRING" id="1121420.SAMN02746098_04796"/>
<keyword evidence="8 12" id="KW-1133">Transmembrane helix</keyword>
<evidence type="ECO:0000256" key="10">
    <source>
        <dbReference type="ARBA" id="ARBA00023136"/>
    </source>
</evidence>
<name>A0A1M6ES97_9FIRM</name>
<dbReference type="EMBL" id="FQXJ01000028">
    <property type="protein sequence ID" value="SHI88255.1"/>
    <property type="molecule type" value="Genomic_DNA"/>
</dbReference>
<keyword evidence="4 12" id="KW-0812">Transmembrane</keyword>
<keyword evidence="2" id="KW-0813">Transport</keyword>
<comment type="subcellular location">
    <subcellularLocation>
        <location evidence="1">Membrane</location>
        <topology evidence="1">Multi-pass membrane protein</topology>
    </subcellularLocation>
</comment>
<dbReference type="GO" id="GO:0005249">
    <property type="term" value="F:voltage-gated potassium channel activity"/>
    <property type="evidence" value="ECO:0007669"/>
    <property type="project" value="InterPro"/>
</dbReference>
<sequence length="274" mass="30865">MVTDQKSLSLKEKLFVIIFKADTRAGRAFDIALLWLILISILSIFLESLPRLSKDYLEYLYRIEWVITVLFTIEYIARIWIVRNKLKYLKSFFGIIDLLAILPAYLSIFIAGSQFALILRIFRLLRVFRILNLGRYVGESYSLLNALKASRYKIIVFLEAVLVIVVIVGTLMYLIEGETSGFDSIPISVYWTIVTLTTVGFGDITPITPLGRVVASLLMLLGYGVIAVPTGIVSSELARTRSTKGNGRTCPSCSIIIEDEDANYCKNCGQELKH</sequence>
<dbReference type="AlphaFoldDB" id="A0A1M6ES97"/>
<dbReference type="PRINTS" id="PR00169">
    <property type="entry name" value="KCHANNEL"/>
</dbReference>
<evidence type="ECO:0000313" key="14">
    <source>
        <dbReference type="EMBL" id="SHI88255.1"/>
    </source>
</evidence>
<feature type="transmembrane region" description="Helical" evidence="12">
    <location>
        <begin position="98"/>
        <end position="122"/>
    </location>
</feature>
<evidence type="ECO:0000259" key="13">
    <source>
        <dbReference type="Pfam" id="PF00520"/>
    </source>
</evidence>
<organism evidence="14 15">
    <name type="scientific">Desulfosporosinus lacus DSM 15449</name>
    <dbReference type="NCBI Taxonomy" id="1121420"/>
    <lineage>
        <taxon>Bacteria</taxon>
        <taxon>Bacillati</taxon>
        <taxon>Bacillota</taxon>
        <taxon>Clostridia</taxon>
        <taxon>Eubacteriales</taxon>
        <taxon>Desulfitobacteriaceae</taxon>
        <taxon>Desulfosporosinus</taxon>
    </lineage>
</organism>
<evidence type="ECO:0000256" key="7">
    <source>
        <dbReference type="ARBA" id="ARBA00022958"/>
    </source>
</evidence>